<feature type="signal peptide" evidence="1">
    <location>
        <begin position="1"/>
        <end position="21"/>
    </location>
</feature>
<dbReference type="InterPro" id="IPR027275">
    <property type="entry name" value="PRC-brl_dom"/>
</dbReference>
<proteinExistence type="predicted"/>
<sequence length="121" mass="13181">MLRFVCAVVGILMTFAAGAGAQEGRSPLSDQADARMQLGAASLIPTLRGRRLYADQKLVVGYVRDVRVSKDGNTLIVVVARRRWLGGGEIAIPVPLLRQQDNDLTITATRQSIRQIPLFPP</sequence>
<keyword evidence="4" id="KW-1185">Reference proteome</keyword>
<evidence type="ECO:0000259" key="2">
    <source>
        <dbReference type="Pfam" id="PF05239"/>
    </source>
</evidence>
<accession>A0ABU9Z895</accession>
<keyword evidence="1" id="KW-0732">Signal</keyword>
<dbReference type="SUPFAM" id="SSF50346">
    <property type="entry name" value="PRC-barrel domain"/>
    <property type="match status" value="1"/>
</dbReference>
<organism evidence="3 4">
    <name type="scientific">Methylorubrum rhodesianum</name>
    <dbReference type="NCBI Taxonomy" id="29427"/>
    <lineage>
        <taxon>Bacteria</taxon>
        <taxon>Pseudomonadati</taxon>
        <taxon>Pseudomonadota</taxon>
        <taxon>Alphaproteobacteria</taxon>
        <taxon>Hyphomicrobiales</taxon>
        <taxon>Methylobacteriaceae</taxon>
        <taxon>Methylorubrum</taxon>
    </lineage>
</organism>
<evidence type="ECO:0000313" key="3">
    <source>
        <dbReference type="EMBL" id="MEN3227581.1"/>
    </source>
</evidence>
<gene>
    <name evidence="3" type="ORF">PUR21_08025</name>
</gene>
<dbReference type="Gene3D" id="2.30.30.240">
    <property type="entry name" value="PRC-barrel domain"/>
    <property type="match status" value="1"/>
</dbReference>
<feature type="chain" id="PRO_5045098927" evidence="1">
    <location>
        <begin position="22"/>
        <end position="121"/>
    </location>
</feature>
<dbReference type="EMBL" id="JAQYXL010000001">
    <property type="protein sequence ID" value="MEN3227581.1"/>
    <property type="molecule type" value="Genomic_DNA"/>
</dbReference>
<evidence type="ECO:0000256" key="1">
    <source>
        <dbReference type="SAM" id="SignalP"/>
    </source>
</evidence>
<reference evidence="3 4" key="1">
    <citation type="journal article" date="2023" name="PLoS ONE">
        <title>Complete genome assembly of Hawai'i environmental nontuberculous mycobacteria reveals unexpected co-isolation with methylobacteria.</title>
        <authorList>
            <person name="Hendrix J."/>
            <person name="Epperson L.E."/>
            <person name="Tong E.I."/>
            <person name="Chan Y.L."/>
            <person name="Hasan N.A."/>
            <person name="Dawrs S.N."/>
            <person name="Norton G.J."/>
            <person name="Virdi R."/>
            <person name="Crooks J.L."/>
            <person name="Chan E.D."/>
            <person name="Honda J.R."/>
            <person name="Strong M."/>
        </authorList>
    </citation>
    <scope>NUCLEOTIDE SEQUENCE [LARGE SCALE GENOMIC DNA]</scope>
    <source>
        <strain evidence="3 4">NJH_HI01</strain>
    </source>
</reference>
<evidence type="ECO:0000313" key="4">
    <source>
        <dbReference type="Proteomes" id="UP001404845"/>
    </source>
</evidence>
<protein>
    <submittedName>
        <fullName evidence="3">PRC-barrel domain-containing protein</fullName>
    </submittedName>
</protein>
<feature type="domain" description="PRC-barrel" evidence="2">
    <location>
        <begin position="44"/>
        <end position="109"/>
    </location>
</feature>
<name>A0ABU9Z895_9HYPH</name>
<dbReference type="Proteomes" id="UP001404845">
    <property type="component" value="Unassembled WGS sequence"/>
</dbReference>
<dbReference type="Pfam" id="PF05239">
    <property type="entry name" value="PRC"/>
    <property type="match status" value="1"/>
</dbReference>
<dbReference type="InterPro" id="IPR011033">
    <property type="entry name" value="PRC_barrel-like_sf"/>
</dbReference>
<comment type="caution">
    <text evidence="3">The sequence shown here is derived from an EMBL/GenBank/DDBJ whole genome shotgun (WGS) entry which is preliminary data.</text>
</comment>